<dbReference type="AlphaFoldDB" id="A0A6A6LMJ7"/>
<dbReference type="GO" id="GO:0003678">
    <property type="term" value="F:DNA helicase activity"/>
    <property type="evidence" value="ECO:0007669"/>
    <property type="project" value="TreeGrafter"/>
</dbReference>
<dbReference type="GO" id="GO:0010569">
    <property type="term" value="P:regulation of double-strand break repair via homologous recombination"/>
    <property type="evidence" value="ECO:0007669"/>
    <property type="project" value="TreeGrafter"/>
</dbReference>
<dbReference type="GO" id="GO:0005524">
    <property type="term" value="F:ATP binding"/>
    <property type="evidence" value="ECO:0007669"/>
    <property type="project" value="InterPro"/>
</dbReference>
<organism evidence="2 3">
    <name type="scientific">Hevea brasiliensis</name>
    <name type="common">Para rubber tree</name>
    <name type="synonym">Siphonia brasiliensis</name>
    <dbReference type="NCBI Taxonomy" id="3981"/>
    <lineage>
        <taxon>Eukaryota</taxon>
        <taxon>Viridiplantae</taxon>
        <taxon>Streptophyta</taxon>
        <taxon>Embryophyta</taxon>
        <taxon>Tracheophyta</taxon>
        <taxon>Spermatophyta</taxon>
        <taxon>Magnoliopsida</taxon>
        <taxon>eudicotyledons</taxon>
        <taxon>Gunneridae</taxon>
        <taxon>Pentapetalae</taxon>
        <taxon>rosids</taxon>
        <taxon>fabids</taxon>
        <taxon>Malpighiales</taxon>
        <taxon>Euphorbiaceae</taxon>
        <taxon>Crotonoideae</taxon>
        <taxon>Micrandreae</taxon>
        <taxon>Hevea</taxon>
    </lineage>
</organism>
<dbReference type="GO" id="GO:0016818">
    <property type="term" value="F:hydrolase activity, acting on acid anhydrides, in phosphorus-containing anhydrides"/>
    <property type="evidence" value="ECO:0007669"/>
    <property type="project" value="InterPro"/>
</dbReference>
<proteinExistence type="predicted"/>
<evidence type="ECO:0000313" key="3">
    <source>
        <dbReference type="Proteomes" id="UP000467840"/>
    </source>
</evidence>
<dbReference type="InterPro" id="IPR006555">
    <property type="entry name" value="ATP-dep_Helicase_C"/>
</dbReference>
<protein>
    <recommendedName>
        <fullName evidence="1">ATP-dependent helicase C-terminal domain-containing protein</fullName>
    </recommendedName>
</protein>
<dbReference type="GO" id="GO:0070182">
    <property type="term" value="F:DNA polymerase binding"/>
    <property type="evidence" value="ECO:0007669"/>
    <property type="project" value="TreeGrafter"/>
</dbReference>
<gene>
    <name evidence="2" type="ORF">GH714_022470</name>
</gene>
<keyword evidence="3" id="KW-1185">Reference proteome</keyword>
<sequence>MGWCVPAGPSGRPCNSSYRNRDSIDYKQELGNAIGFNFARIVHDGLLMLFPSYYLLAMLWVLEECVLFAVCHGKVSEGLDFVDHAGRAVVIIVMPFASRNDPKIRLKRVLDEQLHLQGEACKVFKFKFSVTNITLDTDSYQDHTNGSELHTMKSLSSLLDVRRGKDLRQLEEVLPAN</sequence>
<name>A0A6A6LMJ7_HEVBR</name>
<dbReference type="EMBL" id="JAAGAX010000010">
    <property type="protein sequence ID" value="KAF2301296.1"/>
    <property type="molecule type" value="Genomic_DNA"/>
</dbReference>
<dbReference type="Gene3D" id="3.40.50.300">
    <property type="entry name" value="P-loop containing nucleotide triphosphate hydrolases"/>
    <property type="match status" value="1"/>
</dbReference>
<dbReference type="InterPro" id="IPR027417">
    <property type="entry name" value="P-loop_NTPase"/>
</dbReference>
<feature type="domain" description="ATP-dependent helicase C-terminal" evidence="1">
    <location>
        <begin position="63"/>
        <end position="114"/>
    </location>
</feature>
<dbReference type="GO" id="GO:1904430">
    <property type="term" value="P:negative regulation of t-circle formation"/>
    <property type="evidence" value="ECO:0007669"/>
    <property type="project" value="TreeGrafter"/>
</dbReference>
<dbReference type="InterPro" id="IPR045028">
    <property type="entry name" value="DinG/Rad3-like"/>
</dbReference>
<dbReference type="GO" id="GO:0003676">
    <property type="term" value="F:nucleic acid binding"/>
    <property type="evidence" value="ECO:0007669"/>
    <property type="project" value="InterPro"/>
</dbReference>
<accession>A0A6A6LMJ7</accession>
<dbReference type="GO" id="GO:0090657">
    <property type="term" value="P:telomeric loop disassembly"/>
    <property type="evidence" value="ECO:0007669"/>
    <property type="project" value="TreeGrafter"/>
</dbReference>
<dbReference type="Pfam" id="PF13307">
    <property type="entry name" value="Helicase_C_2"/>
    <property type="match status" value="1"/>
</dbReference>
<comment type="caution">
    <text evidence="2">The sequence shown here is derived from an EMBL/GenBank/DDBJ whole genome shotgun (WGS) entry which is preliminary data.</text>
</comment>
<dbReference type="GO" id="GO:0045910">
    <property type="term" value="P:negative regulation of DNA recombination"/>
    <property type="evidence" value="ECO:0007669"/>
    <property type="project" value="TreeGrafter"/>
</dbReference>
<evidence type="ECO:0000259" key="1">
    <source>
        <dbReference type="Pfam" id="PF13307"/>
    </source>
</evidence>
<dbReference type="GO" id="GO:0005634">
    <property type="term" value="C:nucleus"/>
    <property type="evidence" value="ECO:0007669"/>
    <property type="project" value="TreeGrafter"/>
</dbReference>
<evidence type="ECO:0000313" key="2">
    <source>
        <dbReference type="EMBL" id="KAF2301296.1"/>
    </source>
</evidence>
<dbReference type="Proteomes" id="UP000467840">
    <property type="component" value="Chromosome 4"/>
</dbReference>
<dbReference type="PANTHER" id="PTHR11472">
    <property type="entry name" value="DNA REPAIR DEAD HELICASE RAD3/XP-D SUBFAMILY MEMBER"/>
    <property type="match status" value="1"/>
</dbReference>
<dbReference type="PANTHER" id="PTHR11472:SF34">
    <property type="entry name" value="REGULATOR OF TELOMERE ELONGATION HELICASE 1"/>
    <property type="match status" value="1"/>
</dbReference>
<reference evidence="2 3" key="1">
    <citation type="journal article" date="2020" name="Mol. Plant">
        <title>The Chromosome-Based Rubber Tree Genome Provides New Insights into Spurge Genome Evolution and Rubber Biosynthesis.</title>
        <authorList>
            <person name="Liu J."/>
            <person name="Shi C."/>
            <person name="Shi C.C."/>
            <person name="Li W."/>
            <person name="Zhang Q.J."/>
            <person name="Zhang Y."/>
            <person name="Li K."/>
            <person name="Lu H.F."/>
            <person name="Shi C."/>
            <person name="Zhu S.T."/>
            <person name="Xiao Z.Y."/>
            <person name="Nan H."/>
            <person name="Yue Y."/>
            <person name="Zhu X.G."/>
            <person name="Wu Y."/>
            <person name="Hong X.N."/>
            <person name="Fan G.Y."/>
            <person name="Tong Y."/>
            <person name="Zhang D."/>
            <person name="Mao C.L."/>
            <person name="Liu Y.L."/>
            <person name="Hao S.J."/>
            <person name="Liu W.Q."/>
            <person name="Lv M.Q."/>
            <person name="Zhang H.B."/>
            <person name="Liu Y."/>
            <person name="Hu-Tang G.R."/>
            <person name="Wang J.P."/>
            <person name="Wang J.H."/>
            <person name="Sun Y.H."/>
            <person name="Ni S.B."/>
            <person name="Chen W.B."/>
            <person name="Zhang X.C."/>
            <person name="Jiao Y.N."/>
            <person name="Eichler E.E."/>
            <person name="Li G.H."/>
            <person name="Liu X."/>
            <person name="Gao L.Z."/>
        </authorList>
    </citation>
    <scope>NUCLEOTIDE SEQUENCE [LARGE SCALE GENOMIC DNA]</scope>
    <source>
        <strain evidence="3">cv. GT1</strain>
        <tissue evidence="2">Leaf</tissue>
    </source>
</reference>